<accession>A0A7X1B1F3</accession>
<dbReference type="RefSeq" id="WP_185694410.1">
    <property type="nucleotide sequence ID" value="NZ_JACHVA010000132.1"/>
</dbReference>
<evidence type="ECO:0000313" key="2">
    <source>
        <dbReference type="Proteomes" id="UP000525652"/>
    </source>
</evidence>
<dbReference type="EMBL" id="JACHVA010000132">
    <property type="protein sequence ID" value="MBC2603792.1"/>
    <property type="molecule type" value="Genomic_DNA"/>
</dbReference>
<dbReference type="Gene3D" id="2.120.10.30">
    <property type="entry name" value="TolB, C-terminal domain"/>
    <property type="match status" value="1"/>
</dbReference>
<evidence type="ECO:0000313" key="1">
    <source>
        <dbReference type="EMBL" id="MBC2603792.1"/>
    </source>
</evidence>
<dbReference type="Proteomes" id="UP000525652">
    <property type="component" value="Unassembled WGS sequence"/>
</dbReference>
<name>A0A7X1B1F3_9BACT</name>
<reference evidence="1 2" key="1">
    <citation type="submission" date="2020-07" db="EMBL/GenBank/DDBJ databases">
        <authorList>
            <person name="Feng X."/>
        </authorList>
    </citation>
    <scope>NUCLEOTIDE SEQUENCE [LARGE SCALE GENOMIC DNA]</scope>
    <source>
        <strain evidence="1 2">JCM14086</strain>
    </source>
</reference>
<gene>
    <name evidence="1" type="ORF">H5P30_18590</name>
</gene>
<dbReference type="SUPFAM" id="SSF101898">
    <property type="entry name" value="NHL repeat"/>
    <property type="match status" value="1"/>
</dbReference>
<protein>
    <submittedName>
        <fullName evidence="1">Uncharacterized protein</fullName>
    </submittedName>
</protein>
<sequence>MKNNLKIFSMLSRPIVLASGLVLSLSLPAVTVDVVGVLGNSGEAGETLVRFAAQPTSGMGVVYDEDSGTLWSSGGQFEIKRYTVDGRQVGTYPIDFKGRPSNSDKMTRIEDSLVLNRDNRLYRLPMDADDGAELEELPIRADLIAFGSTEDGWGIASEGSEIFRFRPDGTIESVITLNSSPRSVETGGDGEIYISQNLNYKNIEDPDAEVEMPGDKFQWLNGAWFGHSYHGTIRRFDADLEMAPGVVLGGNSGSFIGYVPGNYEINKGEGMAYLGGHIYAVSGWSGILHLLEWQPDALRFEIIRRIGSVRRCKALALDSAGNVWYHGGVWAWSDGSDAPLEHGIPHAGAPVSVKSGEEEKSFVADVLENDALVAFGPFRGGRGMGFSGSLDGPARRDTTDDPMEDYVSMAILKLNNRNVALLAKADGSARLLSVNTDGRPGEEMGGATFQTAKPIKRLDSVATGPKNSLWVAADGELLLLAYDGKGWRETRRWKGWGDDESRTFGQRFYLDVDENRIWISDTDRNRVGVFDISEGQLVPLAGVGTTDVAGDAFQELDAPEVIAVNGRRAVVYDSGNQRIVKLVLSE</sequence>
<keyword evidence="2" id="KW-1185">Reference proteome</keyword>
<proteinExistence type="predicted"/>
<organism evidence="1 2">
    <name type="scientific">Puniceicoccus vermicola</name>
    <dbReference type="NCBI Taxonomy" id="388746"/>
    <lineage>
        <taxon>Bacteria</taxon>
        <taxon>Pseudomonadati</taxon>
        <taxon>Verrucomicrobiota</taxon>
        <taxon>Opitutia</taxon>
        <taxon>Puniceicoccales</taxon>
        <taxon>Puniceicoccaceae</taxon>
        <taxon>Puniceicoccus</taxon>
    </lineage>
</organism>
<comment type="caution">
    <text evidence="1">The sequence shown here is derived from an EMBL/GenBank/DDBJ whole genome shotgun (WGS) entry which is preliminary data.</text>
</comment>
<dbReference type="InterPro" id="IPR011042">
    <property type="entry name" value="6-blade_b-propeller_TolB-like"/>
</dbReference>
<dbReference type="AlphaFoldDB" id="A0A7X1B1F3"/>
<dbReference type="SUPFAM" id="SSF63829">
    <property type="entry name" value="Calcium-dependent phosphotriesterase"/>
    <property type="match status" value="2"/>
</dbReference>